<feature type="region of interest" description="Disordered" evidence="8">
    <location>
        <begin position="490"/>
        <end position="517"/>
    </location>
</feature>
<dbReference type="PANTHER" id="PTHR30047:SF7">
    <property type="entry name" value="HIGH-AFFINITY CHOLINE TRANSPORT PROTEIN"/>
    <property type="match status" value="1"/>
</dbReference>
<evidence type="ECO:0000313" key="10">
    <source>
        <dbReference type="EMBL" id="SDJ04109.1"/>
    </source>
</evidence>
<evidence type="ECO:0000313" key="11">
    <source>
        <dbReference type="Proteomes" id="UP000199017"/>
    </source>
</evidence>
<keyword evidence="3" id="KW-0813">Transport</keyword>
<name>A0A1G8QH29_9BACI</name>
<organism evidence="10 11">
    <name type="scientific">Alteribacillus bidgolensis</name>
    <dbReference type="NCBI Taxonomy" id="930129"/>
    <lineage>
        <taxon>Bacteria</taxon>
        <taxon>Bacillati</taxon>
        <taxon>Bacillota</taxon>
        <taxon>Bacilli</taxon>
        <taxon>Bacillales</taxon>
        <taxon>Bacillaceae</taxon>
        <taxon>Alteribacillus</taxon>
    </lineage>
</organism>
<dbReference type="InterPro" id="IPR018093">
    <property type="entry name" value="BCCT_CS"/>
</dbReference>
<feature type="transmembrane region" description="Helical" evidence="9">
    <location>
        <begin position="343"/>
        <end position="368"/>
    </location>
</feature>
<dbReference type="GO" id="GO:0005886">
    <property type="term" value="C:plasma membrane"/>
    <property type="evidence" value="ECO:0007669"/>
    <property type="project" value="UniProtKB-SubCell"/>
</dbReference>
<dbReference type="GO" id="GO:0022857">
    <property type="term" value="F:transmembrane transporter activity"/>
    <property type="evidence" value="ECO:0007669"/>
    <property type="project" value="InterPro"/>
</dbReference>
<feature type="transmembrane region" description="Helical" evidence="9">
    <location>
        <begin position="313"/>
        <end position="331"/>
    </location>
</feature>
<dbReference type="OrthoDB" id="9775735at2"/>
<evidence type="ECO:0000256" key="1">
    <source>
        <dbReference type="ARBA" id="ARBA00004651"/>
    </source>
</evidence>
<feature type="transmembrane region" description="Helical" evidence="9">
    <location>
        <begin position="394"/>
        <end position="414"/>
    </location>
</feature>
<evidence type="ECO:0000256" key="7">
    <source>
        <dbReference type="ARBA" id="ARBA00023136"/>
    </source>
</evidence>
<comment type="subcellular location">
    <subcellularLocation>
        <location evidence="1">Cell membrane</location>
        <topology evidence="1">Multi-pass membrane protein</topology>
    </subcellularLocation>
</comment>
<dbReference type="EMBL" id="FNDU01000020">
    <property type="protein sequence ID" value="SDJ04109.1"/>
    <property type="molecule type" value="Genomic_DNA"/>
</dbReference>
<feature type="transmembrane region" description="Helical" evidence="9">
    <location>
        <begin position="184"/>
        <end position="204"/>
    </location>
</feature>
<keyword evidence="11" id="KW-1185">Reference proteome</keyword>
<keyword evidence="7 9" id="KW-0472">Membrane</keyword>
<evidence type="ECO:0000256" key="2">
    <source>
        <dbReference type="ARBA" id="ARBA00005658"/>
    </source>
</evidence>
<dbReference type="Proteomes" id="UP000199017">
    <property type="component" value="Unassembled WGS sequence"/>
</dbReference>
<keyword evidence="4" id="KW-1003">Cell membrane</keyword>
<feature type="transmembrane region" description="Helical" evidence="9">
    <location>
        <begin position="256"/>
        <end position="279"/>
    </location>
</feature>
<feature type="transmembrane region" description="Helical" evidence="9">
    <location>
        <begin position="224"/>
        <end position="244"/>
    </location>
</feature>
<proteinExistence type="inferred from homology"/>
<feature type="transmembrane region" description="Helical" evidence="9">
    <location>
        <begin position="463"/>
        <end position="486"/>
    </location>
</feature>
<reference evidence="10 11" key="1">
    <citation type="submission" date="2016-10" db="EMBL/GenBank/DDBJ databases">
        <authorList>
            <person name="de Groot N.N."/>
        </authorList>
    </citation>
    <scope>NUCLEOTIDE SEQUENCE [LARGE SCALE GENOMIC DNA]</scope>
    <source>
        <strain evidence="11">P4B,CCM 7963,CECT 7998,DSM 25260,IBRC-M 10614,KCTC 13821</strain>
    </source>
</reference>
<comment type="similarity">
    <text evidence="2">Belongs to the BCCT transporter (TC 2.A.15) family.</text>
</comment>
<dbReference type="NCBIfam" id="TIGR00842">
    <property type="entry name" value="bcct"/>
    <property type="match status" value="1"/>
</dbReference>
<dbReference type="PROSITE" id="PS01303">
    <property type="entry name" value="BCCT"/>
    <property type="match status" value="1"/>
</dbReference>
<protein>
    <submittedName>
        <fullName evidence="10">Glycine betaine transporter</fullName>
    </submittedName>
</protein>
<feature type="transmembrane region" description="Helical" evidence="9">
    <location>
        <begin position="134"/>
        <end position="155"/>
    </location>
</feature>
<evidence type="ECO:0000256" key="4">
    <source>
        <dbReference type="ARBA" id="ARBA00022475"/>
    </source>
</evidence>
<dbReference type="AlphaFoldDB" id="A0A1G8QH29"/>
<sequence length="517" mass="57519">MDKVTRVFWVSIILAVIFVLWGVFLPNNLENVMNAALTFFMENFGWFYQIAATFFLLFALYLIFSRYGKIKLGKDEDKPEFKRSTWIAMLFSAGMGIGLLFFGVSEPISHFANPPLLEGGGTDDAAVLSLRYTYLHWGFHAWAIYATIALGLAYFKFRKGYPGLISATLRPLLGDKVKGKTGEVIDVVAIFATVFGVCASLGLGAAQINGGLSYLTGIPNTFSIQFLIIAIVTILFMFSAGTGIKKGIKYLSNANMGLAVILFVLFFVLGPTVFLLNLFTTTFGSYLQNLPQMGLRLAPFNSEDAAWFQSWTIFYWAWWISWAPFVGTFIARVSKGRTVREFMIAVLIVPTVVCSIWFCVFGGTGIFFEYNLGLPVSEQGLETALFYVFEQMPLSWLLSIITLFLISTFFITSADSATYVLGMQTTKKGIEPPNMVKFSWGIILAAAAVVLMASGGLEAIQTTIIVSAFPLAIVLAAVSFSIIKAFRTEPRPDPRKERWKRKKKKRDENINEQVNPT</sequence>
<feature type="transmembrane region" description="Helical" evidence="9">
    <location>
        <begin position="46"/>
        <end position="64"/>
    </location>
</feature>
<evidence type="ECO:0000256" key="8">
    <source>
        <dbReference type="SAM" id="MobiDB-lite"/>
    </source>
</evidence>
<gene>
    <name evidence="10" type="ORF">SAMN05216352_1203</name>
</gene>
<evidence type="ECO:0000256" key="5">
    <source>
        <dbReference type="ARBA" id="ARBA00022692"/>
    </source>
</evidence>
<evidence type="ECO:0000256" key="6">
    <source>
        <dbReference type="ARBA" id="ARBA00022989"/>
    </source>
</evidence>
<dbReference type="InterPro" id="IPR000060">
    <property type="entry name" value="BCCT_transptr"/>
</dbReference>
<dbReference type="PANTHER" id="PTHR30047">
    <property type="entry name" value="HIGH-AFFINITY CHOLINE TRANSPORT PROTEIN-RELATED"/>
    <property type="match status" value="1"/>
</dbReference>
<accession>A0A1G8QH29</accession>
<feature type="transmembrane region" description="Helical" evidence="9">
    <location>
        <begin position="85"/>
        <end position="104"/>
    </location>
</feature>
<keyword evidence="6 9" id="KW-1133">Transmembrane helix</keyword>
<feature type="transmembrane region" description="Helical" evidence="9">
    <location>
        <begin position="435"/>
        <end position="457"/>
    </location>
</feature>
<dbReference type="RefSeq" id="WP_091587810.1">
    <property type="nucleotide sequence ID" value="NZ_FNDU01000020.1"/>
</dbReference>
<keyword evidence="5 9" id="KW-0812">Transmembrane</keyword>
<dbReference type="Pfam" id="PF02028">
    <property type="entry name" value="BCCT"/>
    <property type="match status" value="1"/>
</dbReference>
<feature type="transmembrane region" description="Helical" evidence="9">
    <location>
        <begin position="7"/>
        <end position="26"/>
    </location>
</feature>
<evidence type="ECO:0000256" key="9">
    <source>
        <dbReference type="SAM" id="Phobius"/>
    </source>
</evidence>
<evidence type="ECO:0000256" key="3">
    <source>
        <dbReference type="ARBA" id="ARBA00022448"/>
    </source>
</evidence>